<protein>
    <submittedName>
        <fullName evidence="1">7911_t:CDS:1</fullName>
    </submittedName>
</protein>
<proteinExistence type="predicted"/>
<reference evidence="1" key="1">
    <citation type="submission" date="2021-06" db="EMBL/GenBank/DDBJ databases">
        <authorList>
            <person name="Kallberg Y."/>
            <person name="Tangrot J."/>
            <person name="Rosling A."/>
        </authorList>
    </citation>
    <scope>NUCLEOTIDE SEQUENCE</scope>
    <source>
        <strain evidence="1">AU212A</strain>
    </source>
</reference>
<gene>
    <name evidence="1" type="ORF">SCALOS_LOCUS9920</name>
</gene>
<name>A0ACA9P3C2_9GLOM</name>
<evidence type="ECO:0000313" key="1">
    <source>
        <dbReference type="EMBL" id="CAG8686292.1"/>
    </source>
</evidence>
<organism evidence="1 2">
    <name type="scientific">Scutellospora calospora</name>
    <dbReference type="NCBI Taxonomy" id="85575"/>
    <lineage>
        <taxon>Eukaryota</taxon>
        <taxon>Fungi</taxon>
        <taxon>Fungi incertae sedis</taxon>
        <taxon>Mucoromycota</taxon>
        <taxon>Glomeromycotina</taxon>
        <taxon>Glomeromycetes</taxon>
        <taxon>Diversisporales</taxon>
        <taxon>Gigasporaceae</taxon>
        <taxon>Scutellospora</taxon>
    </lineage>
</organism>
<accession>A0ACA9P3C2</accession>
<sequence>LILIVFTTLVHYSTSIVGFGNIRYRKKKFKEPDSPLGHDLADDDLLMYETKENGGSFFIDMHPPLARLLFTFAGVLGGYDGNFDFENN</sequence>
<evidence type="ECO:0000313" key="2">
    <source>
        <dbReference type="Proteomes" id="UP000789860"/>
    </source>
</evidence>
<feature type="non-terminal residue" evidence="1">
    <location>
        <position position="88"/>
    </location>
</feature>
<comment type="caution">
    <text evidence="1">The sequence shown here is derived from an EMBL/GenBank/DDBJ whole genome shotgun (WGS) entry which is preliminary data.</text>
</comment>
<dbReference type="Proteomes" id="UP000789860">
    <property type="component" value="Unassembled WGS sequence"/>
</dbReference>
<keyword evidence="2" id="KW-1185">Reference proteome</keyword>
<dbReference type="EMBL" id="CAJVPM010033791">
    <property type="protein sequence ID" value="CAG8686292.1"/>
    <property type="molecule type" value="Genomic_DNA"/>
</dbReference>
<feature type="non-terminal residue" evidence="1">
    <location>
        <position position="1"/>
    </location>
</feature>